<organism evidence="1">
    <name type="scientific">Podoviridae sp. ctU7u6</name>
    <dbReference type="NCBI Taxonomy" id="2825252"/>
    <lineage>
        <taxon>Viruses</taxon>
        <taxon>Duplodnaviria</taxon>
        <taxon>Heunggongvirae</taxon>
        <taxon>Uroviricota</taxon>
        <taxon>Caudoviricetes</taxon>
    </lineage>
</organism>
<reference evidence="1" key="1">
    <citation type="journal article" date="2021" name="Proc. Natl. Acad. Sci. U.S.A.">
        <title>A Catalog of Tens of Thousands of Viruses from Human Metagenomes Reveals Hidden Associations with Chronic Diseases.</title>
        <authorList>
            <person name="Tisza M.J."/>
            <person name="Buck C.B."/>
        </authorList>
    </citation>
    <scope>NUCLEOTIDE SEQUENCE</scope>
    <source>
        <strain evidence="1">CtU7u6</strain>
    </source>
</reference>
<sequence>MTNKDIKNAYVGTTEVKAMYLGSTKVWPVKTLSRPKIGDFVYGDKTWSTELDSTKTCVGIITDVRSKDFDFIGLENLTAGFWTNSLGTISDVVTETNESLALCDFAGKTNSQNIILAKPTESTAAHQCAAYSTEGFGTNSWFLPSCGQWSVAQSNRVKIDASINTTIGSDPLSSDPYWTSTQYDSANAWNFDWINGTKSGKSKTGSRMVRPFCTYEYNPVPNGIYIYDKDNNRYTKEEWVSSGKGVSAVCGIGISTDTDSFMVATGISSGSYPFGGRDTLIPNVPLLSSSISISNLSKATHGFIYTDVIISTLRINNALAAKYAKTYTFGNGQSGYLPSFSEVTTLYSYKTQVEEILSTLGLSLWGSQYIQTCTQFGPTNNVALYWQDGKSLQPVKNSSFIVLPFTLLPFKERII</sequence>
<accession>A0A8S5P7P7</accession>
<dbReference type="EMBL" id="BK015359">
    <property type="protein sequence ID" value="DAE03167.1"/>
    <property type="molecule type" value="Genomic_DNA"/>
</dbReference>
<proteinExistence type="predicted"/>
<evidence type="ECO:0000313" key="1">
    <source>
        <dbReference type="EMBL" id="DAE03167.1"/>
    </source>
</evidence>
<protein>
    <submittedName>
        <fullName evidence="1">Uncharacterized protein</fullName>
    </submittedName>
</protein>
<name>A0A8S5P7P7_9CAUD</name>